<dbReference type="Proteomes" id="UP000284751">
    <property type="component" value="Unassembled WGS sequence"/>
</dbReference>
<evidence type="ECO:0000256" key="3">
    <source>
        <dbReference type="ARBA" id="ARBA00036324"/>
    </source>
</evidence>
<dbReference type="GO" id="GO:0062193">
    <property type="term" value="F:D-ribose pyranase activity"/>
    <property type="evidence" value="ECO:0007669"/>
    <property type="project" value="UniProtKB-EC"/>
</dbReference>
<evidence type="ECO:0000256" key="1">
    <source>
        <dbReference type="ARBA" id="ARBA00000223"/>
    </source>
</evidence>
<evidence type="ECO:0000313" key="5">
    <source>
        <dbReference type="Proteomes" id="UP000284751"/>
    </source>
</evidence>
<keyword evidence="2 4" id="KW-0413">Isomerase</keyword>
<dbReference type="NCBIfam" id="NF011949">
    <property type="entry name" value="PRK15420.1"/>
    <property type="match status" value="1"/>
</dbReference>
<dbReference type="InterPro" id="IPR023750">
    <property type="entry name" value="RbsD-like_sf"/>
</dbReference>
<dbReference type="EMBL" id="QRTC01000045">
    <property type="protein sequence ID" value="RGQ37680.1"/>
    <property type="molecule type" value="Genomic_DNA"/>
</dbReference>
<dbReference type="GO" id="GO:0006004">
    <property type="term" value="P:fucose metabolic process"/>
    <property type="evidence" value="ECO:0007669"/>
    <property type="project" value="TreeGrafter"/>
</dbReference>
<protein>
    <submittedName>
        <fullName evidence="4">L-fucose mutarotase</fullName>
        <ecNumber evidence="4">5.1.3.29</ecNumber>
    </submittedName>
</protein>
<dbReference type="PANTHER" id="PTHR31690:SF4">
    <property type="entry name" value="FUCOSE MUTAROTASE"/>
    <property type="match status" value="1"/>
</dbReference>
<dbReference type="EC" id="5.1.3.29" evidence="4"/>
<evidence type="ECO:0000256" key="2">
    <source>
        <dbReference type="ARBA" id="ARBA00023235"/>
    </source>
</evidence>
<dbReference type="GO" id="GO:0042806">
    <property type="term" value="F:fucose binding"/>
    <property type="evidence" value="ECO:0007669"/>
    <property type="project" value="TreeGrafter"/>
</dbReference>
<accession>A0A412AVN4</accession>
<dbReference type="AlphaFoldDB" id="A0A412AVN4"/>
<dbReference type="InterPro" id="IPR007721">
    <property type="entry name" value="RbsD_FucU"/>
</dbReference>
<sequence length="143" mass="15783">MLKKISPLISPELLKILAEMGHGDVIAFGDANFPAESSKASYVVRADGIPIPALLDAVLELFPIDTFVPQPVKLMQVVPGDDYVPEVVEEYKKILVKHDISEDKIEYLERFDFYGHTDTAYCVVATGETARYANITLKKGVIG</sequence>
<comment type="catalytic activity">
    <reaction evidence="3">
        <text>alpha-L-fucose = beta-L-fucose</text>
        <dbReference type="Rhea" id="RHEA:25580"/>
        <dbReference type="ChEBI" id="CHEBI:42548"/>
        <dbReference type="ChEBI" id="CHEBI:42589"/>
        <dbReference type="EC" id="5.1.3.29"/>
    </reaction>
</comment>
<reference evidence="4 5" key="1">
    <citation type="submission" date="2018-08" db="EMBL/GenBank/DDBJ databases">
        <title>A genome reference for cultivated species of the human gut microbiota.</title>
        <authorList>
            <person name="Zou Y."/>
            <person name="Xue W."/>
            <person name="Luo G."/>
        </authorList>
    </citation>
    <scope>NUCLEOTIDE SEQUENCE [LARGE SCALE GENOMIC DNA]</scope>
    <source>
        <strain evidence="4 5">AF28-26</strain>
    </source>
</reference>
<name>A0A412AVN4_9FIRM</name>
<dbReference type="Gene3D" id="3.40.1650.10">
    <property type="entry name" value="RbsD-like domain"/>
    <property type="match status" value="1"/>
</dbReference>
<dbReference type="InterPro" id="IPR050443">
    <property type="entry name" value="RbsD/FucU_mutarotase"/>
</dbReference>
<organism evidence="4 5">
    <name type="scientific">[Clostridium] leptum</name>
    <dbReference type="NCBI Taxonomy" id="1535"/>
    <lineage>
        <taxon>Bacteria</taxon>
        <taxon>Bacillati</taxon>
        <taxon>Bacillota</taxon>
        <taxon>Clostridia</taxon>
        <taxon>Eubacteriales</taxon>
        <taxon>Oscillospiraceae</taxon>
        <taxon>Oscillospiraceae incertae sedis</taxon>
    </lineage>
</organism>
<evidence type="ECO:0000313" key="4">
    <source>
        <dbReference type="EMBL" id="RGQ37680.1"/>
    </source>
</evidence>
<dbReference type="Pfam" id="PF05025">
    <property type="entry name" value="RbsD_FucU"/>
    <property type="match status" value="1"/>
</dbReference>
<proteinExistence type="predicted"/>
<gene>
    <name evidence="4" type="ORF">DWY99_10505</name>
</gene>
<dbReference type="PANTHER" id="PTHR31690">
    <property type="entry name" value="FUCOSE MUTAROTASE"/>
    <property type="match status" value="1"/>
</dbReference>
<comment type="catalytic activity">
    <reaction evidence="1">
        <text>beta-D-ribopyranose = beta-D-ribofuranose</text>
        <dbReference type="Rhea" id="RHEA:25432"/>
        <dbReference type="ChEBI" id="CHEBI:27476"/>
        <dbReference type="ChEBI" id="CHEBI:47002"/>
        <dbReference type="EC" id="5.4.99.62"/>
    </reaction>
</comment>
<dbReference type="SUPFAM" id="SSF102546">
    <property type="entry name" value="RbsD-like"/>
    <property type="match status" value="1"/>
</dbReference>
<comment type="caution">
    <text evidence="4">The sequence shown here is derived from an EMBL/GenBank/DDBJ whole genome shotgun (WGS) entry which is preliminary data.</text>
</comment>
<dbReference type="GO" id="GO:0036373">
    <property type="term" value="F:L-fucose mutarotase activity"/>
    <property type="evidence" value="ECO:0007669"/>
    <property type="project" value="UniProtKB-EC"/>
</dbReference>